<dbReference type="EMBL" id="JYDQ01000031">
    <property type="protein sequence ID" value="KRY19798.1"/>
    <property type="molecule type" value="Genomic_DNA"/>
</dbReference>
<dbReference type="AlphaFoldDB" id="A0A0V1A4P5"/>
<sequence length="61" mass="7052">MKVIHFLSSRPSGSSCQSATSLPISEYLYTQYFIKASNFQSVSECEWYVFFLSLTIRVEED</sequence>
<dbReference type="Proteomes" id="UP000054783">
    <property type="component" value="Unassembled WGS sequence"/>
</dbReference>
<name>A0A0V1A4P5_9BILA</name>
<protein>
    <submittedName>
        <fullName evidence="1">Uncharacterized protein</fullName>
    </submittedName>
</protein>
<accession>A0A0V1A4P5</accession>
<comment type="caution">
    <text evidence="1">The sequence shown here is derived from an EMBL/GenBank/DDBJ whole genome shotgun (WGS) entry which is preliminary data.</text>
</comment>
<gene>
    <name evidence="1" type="ORF">T12_12157</name>
</gene>
<keyword evidence="2" id="KW-1185">Reference proteome</keyword>
<proteinExistence type="predicted"/>
<reference evidence="1 2" key="1">
    <citation type="submission" date="2015-01" db="EMBL/GenBank/DDBJ databases">
        <title>Evolution of Trichinella species and genotypes.</title>
        <authorList>
            <person name="Korhonen P.K."/>
            <person name="Edoardo P."/>
            <person name="Giuseppe L.R."/>
            <person name="Gasser R.B."/>
        </authorList>
    </citation>
    <scope>NUCLEOTIDE SEQUENCE [LARGE SCALE GENOMIC DNA]</scope>
    <source>
        <strain evidence="1">ISS2496</strain>
    </source>
</reference>
<evidence type="ECO:0000313" key="1">
    <source>
        <dbReference type="EMBL" id="KRY19798.1"/>
    </source>
</evidence>
<organism evidence="1 2">
    <name type="scientific">Trichinella patagoniensis</name>
    <dbReference type="NCBI Taxonomy" id="990121"/>
    <lineage>
        <taxon>Eukaryota</taxon>
        <taxon>Metazoa</taxon>
        <taxon>Ecdysozoa</taxon>
        <taxon>Nematoda</taxon>
        <taxon>Enoplea</taxon>
        <taxon>Dorylaimia</taxon>
        <taxon>Trichinellida</taxon>
        <taxon>Trichinellidae</taxon>
        <taxon>Trichinella</taxon>
    </lineage>
</organism>
<evidence type="ECO:0000313" key="2">
    <source>
        <dbReference type="Proteomes" id="UP000054783"/>
    </source>
</evidence>